<gene>
    <name evidence="1" type="ORF">MtrunA17_Chr8g0344231</name>
</gene>
<accession>A0A396GGB3</accession>
<dbReference type="AlphaFoldDB" id="A0A396GGB3"/>
<protein>
    <submittedName>
        <fullName evidence="1">Uncharacterized protein</fullName>
    </submittedName>
</protein>
<dbReference type="Proteomes" id="UP000265566">
    <property type="component" value="Chromosome 8"/>
</dbReference>
<dbReference type="EMBL" id="PSQE01000008">
    <property type="protein sequence ID" value="RHN39478.1"/>
    <property type="molecule type" value="Genomic_DNA"/>
</dbReference>
<sequence length="49" mass="5452">MSGGRGCRSSSAPTPPFGVVLLSFQPESSLSEVVTAVAYFLKRRRCFWW</sequence>
<name>A0A396GGB3_MEDTR</name>
<comment type="caution">
    <text evidence="1">The sequence shown here is derived from an EMBL/GenBank/DDBJ whole genome shotgun (WGS) entry which is preliminary data.</text>
</comment>
<proteinExistence type="predicted"/>
<dbReference type="Gramene" id="rna45503">
    <property type="protein sequence ID" value="RHN39478.1"/>
    <property type="gene ID" value="gene45503"/>
</dbReference>
<evidence type="ECO:0000313" key="1">
    <source>
        <dbReference type="EMBL" id="RHN39478.1"/>
    </source>
</evidence>
<organism evidence="1">
    <name type="scientific">Medicago truncatula</name>
    <name type="common">Barrel medic</name>
    <name type="synonym">Medicago tribuloides</name>
    <dbReference type="NCBI Taxonomy" id="3880"/>
    <lineage>
        <taxon>Eukaryota</taxon>
        <taxon>Viridiplantae</taxon>
        <taxon>Streptophyta</taxon>
        <taxon>Embryophyta</taxon>
        <taxon>Tracheophyta</taxon>
        <taxon>Spermatophyta</taxon>
        <taxon>Magnoliopsida</taxon>
        <taxon>eudicotyledons</taxon>
        <taxon>Gunneridae</taxon>
        <taxon>Pentapetalae</taxon>
        <taxon>rosids</taxon>
        <taxon>fabids</taxon>
        <taxon>Fabales</taxon>
        <taxon>Fabaceae</taxon>
        <taxon>Papilionoideae</taxon>
        <taxon>50 kb inversion clade</taxon>
        <taxon>NPAAA clade</taxon>
        <taxon>Hologalegina</taxon>
        <taxon>IRL clade</taxon>
        <taxon>Trifolieae</taxon>
        <taxon>Medicago</taxon>
    </lineage>
</organism>
<reference evidence="1" key="1">
    <citation type="journal article" date="2018" name="Nat. Plants">
        <title>Whole-genome landscape of Medicago truncatula symbiotic genes.</title>
        <authorList>
            <person name="Pecrix Y."/>
            <person name="Gamas P."/>
            <person name="Carrere S."/>
        </authorList>
    </citation>
    <scope>NUCLEOTIDE SEQUENCE</scope>
    <source>
        <tissue evidence="1">Leaves</tissue>
    </source>
</reference>